<keyword evidence="3" id="KW-1185">Reference proteome</keyword>
<keyword evidence="1" id="KW-0472">Membrane</keyword>
<comment type="caution">
    <text evidence="2">The sequence shown here is derived from an EMBL/GenBank/DDBJ whole genome shotgun (WGS) entry which is preliminary data.</text>
</comment>
<proteinExistence type="predicted"/>
<keyword evidence="1" id="KW-0812">Transmembrane</keyword>
<feature type="transmembrane region" description="Helical" evidence="1">
    <location>
        <begin position="69"/>
        <end position="95"/>
    </location>
</feature>
<dbReference type="InParanoid" id="A0A0V0R5P7"/>
<feature type="transmembrane region" description="Helical" evidence="1">
    <location>
        <begin position="21"/>
        <end position="49"/>
    </location>
</feature>
<evidence type="ECO:0008006" key="4">
    <source>
        <dbReference type="Google" id="ProtNLM"/>
    </source>
</evidence>
<evidence type="ECO:0000256" key="1">
    <source>
        <dbReference type="SAM" id="Phobius"/>
    </source>
</evidence>
<protein>
    <recommendedName>
        <fullName evidence="4">Transmembrane protein</fullName>
    </recommendedName>
</protein>
<organism evidence="2 3">
    <name type="scientific">Pseudocohnilembus persalinus</name>
    <name type="common">Ciliate</name>
    <dbReference type="NCBI Taxonomy" id="266149"/>
    <lineage>
        <taxon>Eukaryota</taxon>
        <taxon>Sar</taxon>
        <taxon>Alveolata</taxon>
        <taxon>Ciliophora</taxon>
        <taxon>Intramacronucleata</taxon>
        <taxon>Oligohymenophorea</taxon>
        <taxon>Scuticociliatia</taxon>
        <taxon>Philasterida</taxon>
        <taxon>Pseudocohnilembidae</taxon>
        <taxon>Pseudocohnilembus</taxon>
    </lineage>
</organism>
<gene>
    <name evidence="2" type="ORF">PPERSA_02700</name>
</gene>
<dbReference type="Proteomes" id="UP000054937">
    <property type="component" value="Unassembled WGS sequence"/>
</dbReference>
<reference evidence="2 3" key="1">
    <citation type="journal article" date="2015" name="Sci. Rep.">
        <title>Genome of the facultative scuticociliatosis pathogen Pseudocohnilembus persalinus provides insight into its virulence through horizontal gene transfer.</title>
        <authorList>
            <person name="Xiong J."/>
            <person name="Wang G."/>
            <person name="Cheng J."/>
            <person name="Tian M."/>
            <person name="Pan X."/>
            <person name="Warren A."/>
            <person name="Jiang C."/>
            <person name="Yuan D."/>
            <person name="Miao W."/>
        </authorList>
    </citation>
    <scope>NUCLEOTIDE SEQUENCE [LARGE SCALE GENOMIC DNA]</scope>
    <source>
        <strain evidence="2">36N120E</strain>
    </source>
</reference>
<accession>A0A0V0R5P7</accession>
<keyword evidence="1" id="KW-1133">Transmembrane helix</keyword>
<dbReference type="AlphaFoldDB" id="A0A0V0R5P7"/>
<sequence length="128" mass="15827">MFFDRQSKIQLKNQNQLLFYLNIFLFKFQLLVNFNFQFANIIFIQNYYIINKHKFLPYAQKFLDTKINYPIFLKTIHILIILDSNIIFIIFLIYFQIINKLTHKLNKYKSAIQYFNLNNIYQFQINNF</sequence>
<dbReference type="EMBL" id="LDAU01000044">
    <property type="protein sequence ID" value="KRX09828.1"/>
    <property type="molecule type" value="Genomic_DNA"/>
</dbReference>
<name>A0A0V0R5P7_PSEPJ</name>
<evidence type="ECO:0000313" key="2">
    <source>
        <dbReference type="EMBL" id="KRX09828.1"/>
    </source>
</evidence>
<evidence type="ECO:0000313" key="3">
    <source>
        <dbReference type="Proteomes" id="UP000054937"/>
    </source>
</evidence>